<dbReference type="VEuPathDB" id="VectorBase:PPAPM1_011537"/>
<name>A0A1B0DDC6_PHLPP</name>
<protein>
    <recommendedName>
        <fullName evidence="3">Transcription factor IIIC 90kDa subunit N-terminal domain-containing protein</fullName>
    </recommendedName>
</protein>
<dbReference type="EMBL" id="AJVK01031829">
    <property type="status" value="NOT_ANNOTATED_CDS"/>
    <property type="molecule type" value="Genomic_DNA"/>
</dbReference>
<dbReference type="VEuPathDB" id="VectorBase:PPAI005897"/>
<evidence type="ECO:0008006" key="3">
    <source>
        <dbReference type="Google" id="ProtNLM"/>
    </source>
</evidence>
<evidence type="ECO:0000313" key="2">
    <source>
        <dbReference type="Proteomes" id="UP000092462"/>
    </source>
</evidence>
<dbReference type="AlphaFoldDB" id="A0A1B0DDC6"/>
<dbReference type="Proteomes" id="UP000092462">
    <property type="component" value="Unassembled WGS sequence"/>
</dbReference>
<organism evidence="1 2">
    <name type="scientific">Phlebotomus papatasi</name>
    <name type="common">Sandfly</name>
    <dbReference type="NCBI Taxonomy" id="29031"/>
    <lineage>
        <taxon>Eukaryota</taxon>
        <taxon>Metazoa</taxon>
        <taxon>Ecdysozoa</taxon>
        <taxon>Arthropoda</taxon>
        <taxon>Hexapoda</taxon>
        <taxon>Insecta</taxon>
        <taxon>Pterygota</taxon>
        <taxon>Neoptera</taxon>
        <taxon>Endopterygota</taxon>
        <taxon>Diptera</taxon>
        <taxon>Nematocera</taxon>
        <taxon>Psychodoidea</taxon>
        <taxon>Psychodidae</taxon>
        <taxon>Phlebotomus</taxon>
        <taxon>Phlebotomus</taxon>
    </lineage>
</organism>
<dbReference type="EMBL" id="AJVK01031828">
    <property type="status" value="NOT_ANNOTATED_CDS"/>
    <property type="molecule type" value="Genomic_DNA"/>
</dbReference>
<reference evidence="1" key="1">
    <citation type="submission" date="2022-08" db="UniProtKB">
        <authorList>
            <consortium name="EnsemblMetazoa"/>
        </authorList>
    </citation>
    <scope>IDENTIFICATION</scope>
    <source>
        <strain evidence="1">Israel</strain>
    </source>
</reference>
<sequence>MNEISTFNHRRQKIVQKFCLRTSPCGRYYCFMLVDSVVVRKITHSPVIDLATVNFSVSEMKCPESISSGNIPRDFEAIYNTAEFEEKKSMVLDPLMCVKYVENVLIYLVDLQVSWNLLGRSDALLIGAQNSVGCVKFYSMASMGREWEAVVDVSKEIIELRRSEDGLAKTFSELQNAIQSNIISAFTWTMTPHEVIFKFCVLLKNGVAIFCTYDGAAIGIICERDFNIPNTTKIKWFQFQEHAYLIATVASGEIYLFRVDDDGKAWSLVAVMWTDQDYLIVDHLEVNVNEEEALIFAVKDCFLITFTLSQDEDILCRCDEIGKSAIVGLTHVYAWEYLVVLADRLTKLIQIKKSGDEITFHEVEINSNLPEKYTIFGGVASPHKVFWMFAGELLQPHDIHTWTNSSVIVTISTFSHGNCPLTILTHTESPSLSLDDCKEALRVRWFKENDVNPVYIELVAYPLVNDTESLINLRKRLIYLGAKCGSLKLGHESESQLFLEEFKYIRTTLIAIGFLRNLQALRNHFKVTRKFTMLQANAVRHFKVGIAEYLALPMPEEYEPGLQHLRTIFEDSLLGTEDVKCILNCCQVCRKELDENTLNCSEGHEMRRCILTNFQR</sequence>
<keyword evidence="2" id="KW-1185">Reference proteome</keyword>
<evidence type="ECO:0000313" key="1">
    <source>
        <dbReference type="EnsemblMetazoa" id="PPAI005897-PA"/>
    </source>
</evidence>
<accession>A0A1B0DDC6</accession>
<proteinExistence type="predicted"/>
<dbReference type="EnsemblMetazoa" id="PPAI005897-RA">
    <property type="protein sequence ID" value="PPAI005897-PA"/>
    <property type="gene ID" value="PPAI005897"/>
</dbReference>